<feature type="compositionally biased region" description="Basic residues" evidence="1">
    <location>
        <begin position="94"/>
        <end position="103"/>
    </location>
</feature>
<dbReference type="AlphaFoldDB" id="A0A418ALU8"/>
<sequence length="237" mass="26051">MLDNLIRVLEAEGQEWVLDQEGKLVASDITDALKPAPLQVAMAKQLKLHRNKNTKTDLFEYVMFLRKFVAGYQLYGGLENEKPTKPTVDEPRKGDHRPRPRRNHAQDEKPSGASTASSAARVEKGEPSVKKLMDDLYQARRRSVNSVKSPKEANSMVCRATVDDVLALPGVLIDPGSDETLVPEGVAGAGAPRSSPQRGDESNPDVEAIQKNKQAPPHPDDDVYAEDVEPARLGRLL</sequence>
<gene>
    <name evidence="2" type="ORF">DYB32_008339</name>
</gene>
<evidence type="ECO:0000313" key="2">
    <source>
        <dbReference type="EMBL" id="RHY25406.1"/>
    </source>
</evidence>
<reference evidence="2 3" key="1">
    <citation type="submission" date="2018-08" db="EMBL/GenBank/DDBJ databases">
        <title>Aphanomyces genome sequencing and annotation.</title>
        <authorList>
            <person name="Minardi D."/>
            <person name="Oidtmann B."/>
            <person name="Van Der Giezen M."/>
            <person name="Studholme D.J."/>
        </authorList>
    </citation>
    <scope>NUCLEOTIDE SEQUENCE [LARGE SCALE GENOMIC DNA]</scope>
    <source>
        <strain evidence="2 3">NJM0002</strain>
    </source>
</reference>
<feature type="region of interest" description="Disordered" evidence="1">
    <location>
        <begin position="79"/>
        <end position="129"/>
    </location>
</feature>
<proteinExistence type="predicted"/>
<evidence type="ECO:0000256" key="1">
    <source>
        <dbReference type="SAM" id="MobiDB-lite"/>
    </source>
</evidence>
<keyword evidence="3" id="KW-1185">Reference proteome</keyword>
<comment type="caution">
    <text evidence="2">The sequence shown here is derived from an EMBL/GenBank/DDBJ whole genome shotgun (WGS) entry which is preliminary data.</text>
</comment>
<dbReference type="EMBL" id="QUSY01001302">
    <property type="protein sequence ID" value="RHY25406.1"/>
    <property type="molecule type" value="Genomic_DNA"/>
</dbReference>
<feature type="compositionally biased region" description="Basic and acidic residues" evidence="1">
    <location>
        <begin position="79"/>
        <end position="93"/>
    </location>
</feature>
<evidence type="ECO:0000313" key="3">
    <source>
        <dbReference type="Proteomes" id="UP000285060"/>
    </source>
</evidence>
<accession>A0A418ALU8</accession>
<name>A0A418ALU8_9STRA</name>
<dbReference type="VEuPathDB" id="FungiDB:H310_07192"/>
<feature type="region of interest" description="Disordered" evidence="1">
    <location>
        <begin position="177"/>
        <end position="237"/>
    </location>
</feature>
<dbReference type="Proteomes" id="UP000285060">
    <property type="component" value="Unassembled WGS sequence"/>
</dbReference>
<protein>
    <submittedName>
        <fullName evidence="2">Uncharacterized protein</fullName>
    </submittedName>
</protein>
<organism evidence="2 3">
    <name type="scientific">Aphanomyces invadans</name>
    <dbReference type="NCBI Taxonomy" id="157072"/>
    <lineage>
        <taxon>Eukaryota</taxon>
        <taxon>Sar</taxon>
        <taxon>Stramenopiles</taxon>
        <taxon>Oomycota</taxon>
        <taxon>Saprolegniomycetes</taxon>
        <taxon>Saprolegniales</taxon>
        <taxon>Verrucalvaceae</taxon>
        <taxon>Aphanomyces</taxon>
    </lineage>
</organism>